<proteinExistence type="predicted"/>
<comment type="caution">
    <text evidence="1">The sequence shown here is derived from an EMBL/GenBank/DDBJ whole genome shotgun (WGS) entry which is preliminary data.</text>
</comment>
<evidence type="ECO:0000313" key="1">
    <source>
        <dbReference type="EMBL" id="OHV96184.1"/>
    </source>
</evidence>
<dbReference type="Proteomes" id="UP000179840">
    <property type="component" value="Unassembled WGS sequence"/>
</dbReference>
<name>A0A1S1U8S8_9BURK</name>
<organism evidence="1 2">
    <name type="scientific">Janthinobacterium lividum</name>
    <dbReference type="NCBI Taxonomy" id="29581"/>
    <lineage>
        <taxon>Bacteria</taxon>
        <taxon>Pseudomonadati</taxon>
        <taxon>Pseudomonadota</taxon>
        <taxon>Betaproteobacteria</taxon>
        <taxon>Burkholderiales</taxon>
        <taxon>Oxalobacteraceae</taxon>
        <taxon>Janthinobacterium</taxon>
    </lineage>
</organism>
<evidence type="ECO:0000313" key="2">
    <source>
        <dbReference type="Proteomes" id="UP000179840"/>
    </source>
</evidence>
<dbReference type="AlphaFoldDB" id="A0A1S1U8S8"/>
<sequence length="114" mass="12928">MRKAGVAVERRMLSDRYTVKHYGMLVIMDVTDQGLRRPVKVARLTQPGRPGPYMELLDPHIVWANDGKFTLAGFERTTNAEGKVVEFAQSWLCALDLALPELEADTRNVRPMRS</sequence>
<gene>
    <name evidence="1" type="ORF">AKG95_15350</name>
</gene>
<protein>
    <submittedName>
        <fullName evidence="1">Uncharacterized protein</fullName>
    </submittedName>
</protein>
<dbReference type="EMBL" id="LFKP01000008">
    <property type="protein sequence ID" value="OHV96184.1"/>
    <property type="molecule type" value="Genomic_DNA"/>
</dbReference>
<reference evidence="1 2" key="1">
    <citation type="submission" date="2015-06" db="EMBL/GenBank/DDBJ databases">
        <title>Draft genome sequencing of a biphenyl-degrading bacterium, Janthinobacterium lividum MEG1.</title>
        <authorList>
            <person name="Shimodaira J."/>
            <person name="Hatta T."/>
        </authorList>
    </citation>
    <scope>NUCLEOTIDE SEQUENCE [LARGE SCALE GENOMIC DNA]</scope>
    <source>
        <strain evidence="1 2">MEG1</strain>
    </source>
</reference>
<accession>A0A1S1U8S8</accession>